<keyword evidence="2" id="KW-0812">Transmembrane</keyword>
<keyword evidence="2" id="KW-0472">Membrane</keyword>
<evidence type="ECO:0000256" key="1">
    <source>
        <dbReference type="SAM" id="MobiDB-lite"/>
    </source>
</evidence>
<reference evidence="4 5" key="1">
    <citation type="submission" date="2024-09" db="EMBL/GenBank/DDBJ databases">
        <title>The Natural Products Discovery Center: Release of the First 8490 Sequenced Strains for Exploring Actinobacteria Biosynthetic Diversity.</title>
        <authorList>
            <person name="Kalkreuter E."/>
            <person name="Kautsar S.A."/>
            <person name="Yang D."/>
            <person name="Bader C.D."/>
            <person name="Teijaro C.N."/>
            <person name="Fluegel L."/>
            <person name="Davis C.M."/>
            <person name="Simpson J.R."/>
            <person name="Lauterbach L."/>
            <person name="Steele A.D."/>
            <person name="Gui C."/>
            <person name="Meng S."/>
            <person name="Li G."/>
            <person name="Viehrig K."/>
            <person name="Ye F."/>
            <person name="Su P."/>
            <person name="Kiefer A.F."/>
            <person name="Nichols A."/>
            <person name="Cepeda A.J."/>
            <person name="Yan W."/>
            <person name="Fan B."/>
            <person name="Jiang Y."/>
            <person name="Adhikari A."/>
            <person name="Zheng C.-J."/>
            <person name="Schuster L."/>
            <person name="Cowan T.M."/>
            <person name="Smanski M.J."/>
            <person name="Chevrette M.G."/>
            <person name="De Carvalho L.P.S."/>
            <person name="Shen B."/>
        </authorList>
    </citation>
    <scope>NUCLEOTIDE SEQUENCE [LARGE SCALE GENOMIC DNA]</scope>
    <source>
        <strain evidence="4 5">NPDC060353</strain>
    </source>
</reference>
<accession>A0ABW6G3G7</accession>
<dbReference type="InterPro" id="IPR011642">
    <property type="entry name" value="Gate_dom"/>
</dbReference>
<feature type="transmembrane region" description="Helical" evidence="2">
    <location>
        <begin position="74"/>
        <end position="92"/>
    </location>
</feature>
<evidence type="ECO:0000313" key="4">
    <source>
        <dbReference type="EMBL" id="MFD6793732.1"/>
    </source>
</evidence>
<feature type="compositionally biased region" description="Basic and acidic residues" evidence="1">
    <location>
        <begin position="1"/>
        <end position="21"/>
    </location>
</feature>
<protein>
    <submittedName>
        <fullName evidence="4">YjiH family protein</fullName>
    </submittedName>
</protein>
<keyword evidence="5" id="KW-1185">Reference proteome</keyword>
<name>A0ABW6G3G7_9PSEU</name>
<organism evidence="4 5">
    <name type="scientific">Prauserella salsuginis</name>
    <dbReference type="NCBI Taxonomy" id="387889"/>
    <lineage>
        <taxon>Bacteria</taxon>
        <taxon>Bacillati</taxon>
        <taxon>Actinomycetota</taxon>
        <taxon>Actinomycetes</taxon>
        <taxon>Pseudonocardiales</taxon>
        <taxon>Pseudonocardiaceae</taxon>
        <taxon>Prauserella</taxon>
        <taxon>Prauserella salsuginis group</taxon>
    </lineage>
</organism>
<keyword evidence="2" id="KW-1133">Transmembrane helix</keyword>
<dbReference type="EMBL" id="JBHXCV010000005">
    <property type="protein sequence ID" value="MFD6793732.1"/>
    <property type="molecule type" value="Genomic_DNA"/>
</dbReference>
<sequence>MATEQRRDDDPGGHDAGDGRAEPQGGAGRVPMWKFFAYSVVGAFVFFVPVSIGGESSIVLDHLVTAVEAAIPAALPYLMLAIILAGAVYPFVSGTWNRSAMSVVFSIAKVAGFVVGGMLVFDVGPAWLFDEDMGPFLMNSLVIPVGLLVPIGAVFLALLVGYGLLEFIGVLLRPVMRPVWRTPGRSAIDAVASFVGSYSLGLLITDRV</sequence>
<feature type="domain" description="Nucleoside transporter/FeoB GTPase Gate" evidence="3">
    <location>
        <begin position="143"/>
        <end position="203"/>
    </location>
</feature>
<evidence type="ECO:0000259" key="3">
    <source>
        <dbReference type="Pfam" id="PF07670"/>
    </source>
</evidence>
<feature type="transmembrane region" description="Helical" evidence="2">
    <location>
        <begin position="35"/>
        <end position="54"/>
    </location>
</feature>
<feature type="transmembrane region" description="Helical" evidence="2">
    <location>
        <begin position="99"/>
        <end position="121"/>
    </location>
</feature>
<dbReference type="Proteomes" id="UP001598673">
    <property type="component" value="Unassembled WGS sequence"/>
</dbReference>
<dbReference type="RefSeq" id="WP_258935979.1">
    <property type="nucleotide sequence ID" value="NZ_JANBBF010000008.1"/>
</dbReference>
<proteinExistence type="predicted"/>
<gene>
    <name evidence="4" type="ORF">ACFWGY_10375</name>
</gene>
<evidence type="ECO:0000256" key="2">
    <source>
        <dbReference type="SAM" id="Phobius"/>
    </source>
</evidence>
<feature type="region of interest" description="Disordered" evidence="1">
    <location>
        <begin position="1"/>
        <end position="25"/>
    </location>
</feature>
<evidence type="ECO:0000313" key="5">
    <source>
        <dbReference type="Proteomes" id="UP001598673"/>
    </source>
</evidence>
<feature type="transmembrane region" description="Helical" evidence="2">
    <location>
        <begin position="141"/>
        <end position="165"/>
    </location>
</feature>
<dbReference type="Pfam" id="PF07670">
    <property type="entry name" value="Gate"/>
    <property type="match status" value="1"/>
</dbReference>
<comment type="caution">
    <text evidence="4">The sequence shown here is derived from an EMBL/GenBank/DDBJ whole genome shotgun (WGS) entry which is preliminary data.</text>
</comment>